<comment type="function">
    <text evidence="9">Catalyzes the first step in the biosynthesis of ornithine lipids, which are phosphorus-free membrane lipids. Catalyzes the 3-hydroxyacyl-acyl carrier protein-dependent acylation of ornithine to form lyso-ornithine lipid (LOL).</text>
</comment>
<reference evidence="12" key="1">
    <citation type="journal article" date="2005" name="Proc. Natl. Acad. Sci. U.S.A.">
        <title>The psychrophilic lifestyle as revealed by the genome sequence of Colwellia psychrerythraea 34H through genomic and proteomic analyses.</title>
        <authorList>
            <person name="Methe B.A."/>
            <person name="Nelson K.E."/>
            <person name="Deming J.W."/>
            <person name="Momen B."/>
            <person name="Melamud E."/>
            <person name="Zhang X."/>
            <person name="Moult J."/>
            <person name="Madupu R."/>
            <person name="Nelson W.C."/>
            <person name="Dodson R.J."/>
            <person name="Brinkac L.M."/>
            <person name="Daugherty S.C."/>
            <person name="Durkin A.S."/>
            <person name="DeBoy R.T."/>
            <person name="Kolonay J.F."/>
            <person name="Sullivan S.A."/>
            <person name="Zhou L."/>
            <person name="Davidsen T.M."/>
            <person name="Wu M."/>
            <person name="Huston A.L."/>
            <person name="Lewis M."/>
            <person name="Weaver B."/>
            <person name="Weidman J.F."/>
            <person name="Khouri H."/>
            <person name="Utterback T.R."/>
            <person name="Feldblyum T.V."/>
            <person name="Fraser C.M."/>
        </authorList>
    </citation>
    <scope>NUCLEOTIDE SEQUENCE [LARGE SCALE GENOMIC DNA]</scope>
    <source>
        <strain evidence="12">34H</strain>
    </source>
</reference>
<accession>Q488G9</accession>
<dbReference type="RefSeq" id="WP_011041646.1">
    <property type="nucleotide sequence ID" value="NC_003910.7"/>
</dbReference>
<dbReference type="InterPro" id="IPR016181">
    <property type="entry name" value="Acyl_CoA_acyltransferase"/>
</dbReference>
<dbReference type="SMART" id="SM00563">
    <property type="entry name" value="PlsC"/>
    <property type="match status" value="1"/>
</dbReference>
<organism evidence="12 13">
    <name type="scientific">Colwellia psychrerythraea (strain 34H / ATCC BAA-681)</name>
    <name type="common">Vibrio psychroerythus</name>
    <dbReference type="NCBI Taxonomy" id="167879"/>
    <lineage>
        <taxon>Bacteria</taxon>
        <taxon>Pseudomonadati</taxon>
        <taxon>Pseudomonadota</taxon>
        <taxon>Gammaproteobacteria</taxon>
        <taxon>Alteromonadales</taxon>
        <taxon>Colwelliaceae</taxon>
        <taxon>Colwellia</taxon>
    </lineage>
</organism>
<dbReference type="EMBL" id="CP000083">
    <property type="protein sequence ID" value="AAZ26735.1"/>
    <property type="molecule type" value="Genomic_DNA"/>
</dbReference>
<evidence type="ECO:0000256" key="10">
    <source>
        <dbReference type="ARBA" id="ARBA00047785"/>
    </source>
</evidence>
<dbReference type="SUPFAM" id="SSF69593">
    <property type="entry name" value="Glycerol-3-phosphate (1)-acyltransferase"/>
    <property type="match status" value="1"/>
</dbReference>
<evidence type="ECO:0000256" key="4">
    <source>
        <dbReference type="ARBA" id="ARBA00023098"/>
    </source>
</evidence>
<dbReference type="InterPro" id="IPR052351">
    <property type="entry name" value="Ornithine_N-alpha-AT"/>
</dbReference>
<evidence type="ECO:0000259" key="11">
    <source>
        <dbReference type="SMART" id="SM00563"/>
    </source>
</evidence>
<feature type="domain" description="Phospholipid/glycerol acyltransferase" evidence="11">
    <location>
        <begin position="89"/>
        <end position="210"/>
    </location>
</feature>
<comment type="similarity">
    <text evidence="6">Belongs to the acetyltransferase family. OlsB subfamily.</text>
</comment>
<evidence type="ECO:0000256" key="2">
    <source>
        <dbReference type="ARBA" id="ARBA00022516"/>
    </source>
</evidence>
<proteinExistence type="inferred from homology"/>
<dbReference type="GO" id="GO:0043810">
    <property type="term" value="F:ornithine-acyl [acyl carrier protein] N-acyltransferase activity"/>
    <property type="evidence" value="ECO:0007669"/>
    <property type="project" value="UniProtKB-EC"/>
</dbReference>
<evidence type="ECO:0000256" key="7">
    <source>
        <dbReference type="ARBA" id="ARBA00039058"/>
    </source>
</evidence>
<dbReference type="Pfam" id="PF13444">
    <property type="entry name" value="Acetyltransf_5"/>
    <property type="match status" value="1"/>
</dbReference>
<dbReference type="Proteomes" id="UP000000547">
    <property type="component" value="Chromosome"/>
</dbReference>
<dbReference type="EC" id="2.3.2.30" evidence="7"/>
<evidence type="ECO:0000256" key="8">
    <source>
        <dbReference type="ARBA" id="ARBA00039866"/>
    </source>
</evidence>
<gene>
    <name evidence="12" type="ordered locus">CPS_0797</name>
</gene>
<evidence type="ECO:0000313" key="13">
    <source>
        <dbReference type="Proteomes" id="UP000000547"/>
    </source>
</evidence>
<evidence type="ECO:0000256" key="9">
    <source>
        <dbReference type="ARBA" id="ARBA00045724"/>
    </source>
</evidence>
<dbReference type="SUPFAM" id="SSF55729">
    <property type="entry name" value="Acyl-CoA N-acyltransferases (Nat)"/>
    <property type="match status" value="1"/>
</dbReference>
<dbReference type="KEGG" id="cps:CPS_0797"/>
<sequence>MSQEPLEKPYSDLRLAAMAPDTFLGAIFKFFGPLLDRLLGINKLRTIYESSELSGLDKQEFSKKLLDELGVQVSGAEGVLEKIPQRGRCIIVCNHPYGMIEGVIIAHLLTAFRSDTKIMANVGLKIFKEIKDFFIFANPLKPKAVINTSAIKQCFSHINNDGLLVIFPAGRVSFFQSNKQRITDGDWNRLAIKLATKTETPILPVFISGTNSTLFHNMGRIYYRLRLLMLVREMLKLEKHTIKLNTNNLITVKQLNEFDGIEKMNDFVRLQCYLNDKDYFTPWLKDDESIAFKNIMPMADKVAMKAELSQLPDEQHLLDFKSFSVYYGYQKQIPVCVQEITRLREITFRTLDEGSGEACDTDKFDATYMHLFIFDHQHEEIIGAYRIGQTDVLQKDGDLSQLYLSQMFNFKPEFINQQQPCLEMGRSFIIEAHQNSFHGLLLLWRGIGTFVCQNPQYRTMYGTVSLSKVYDPRSVALMNEMMVTDKDGVTAKAPFEGLLHPEVKDLVTLDSVEVKQLSALVMGIEEDGKDIPVLLKQYHKLGATFHCTGIDTNFNHTPGMLLSVNLPEAPENLLKLYLGSSRAAYVNYNNA</sequence>
<evidence type="ECO:0000256" key="6">
    <source>
        <dbReference type="ARBA" id="ARBA00038095"/>
    </source>
</evidence>
<protein>
    <recommendedName>
        <fullName evidence="8">L-ornithine N(alpha)-acyltransferase</fullName>
        <ecNumber evidence="7">2.3.2.30</ecNumber>
    </recommendedName>
</protein>
<dbReference type="AlphaFoldDB" id="Q488G9"/>
<dbReference type="PANTHER" id="PTHR37323">
    <property type="entry name" value="GCN5-RELATED N-ACETYLTRANSFERASE"/>
    <property type="match status" value="1"/>
</dbReference>
<keyword evidence="5" id="KW-0012">Acyltransferase</keyword>
<comment type="pathway">
    <text evidence="1">Lipid metabolism.</text>
</comment>
<keyword evidence="4" id="KW-0443">Lipid metabolism</keyword>
<dbReference type="PANTHER" id="PTHR37323:SF1">
    <property type="entry name" value="L-ORNITHINE N(ALPHA)-ACYLTRANSFERASE"/>
    <property type="match status" value="1"/>
</dbReference>
<name>Q488G9_COLP3</name>
<evidence type="ECO:0000256" key="5">
    <source>
        <dbReference type="ARBA" id="ARBA00023315"/>
    </source>
</evidence>
<dbReference type="GO" id="GO:0006629">
    <property type="term" value="P:lipid metabolic process"/>
    <property type="evidence" value="ECO:0007669"/>
    <property type="project" value="UniProtKB-KW"/>
</dbReference>
<dbReference type="Pfam" id="PF19576">
    <property type="entry name" value="Acyltransf_2"/>
    <property type="match status" value="1"/>
</dbReference>
<dbReference type="InterPro" id="IPR045746">
    <property type="entry name" value="ACT14924-like_Acyltransf_dom"/>
</dbReference>
<dbReference type="InterPro" id="IPR002123">
    <property type="entry name" value="Plipid/glycerol_acylTrfase"/>
</dbReference>
<keyword evidence="2" id="KW-0444">Lipid biosynthesis</keyword>
<evidence type="ECO:0000256" key="3">
    <source>
        <dbReference type="ARBA" id="ARBA00022679"/>
    </source>
</evidence>
<dbReference type="HOGENOM" id="CLU_033329_1_0_6"/>
<evidence type="ECO:0000256" key="1">
    <source>
        <dbReference type="ARBA" id="ARBA00005189"/>
    </source>
</evidence>
<keyword evidence="3" id="KW-0808">Transferase</keyword>
<comment type="catalytic activity">
    <reaction evidence="10">
        <text>a (3R)-hydroxyacyl-[ACP] + L-ornithine = a lyso-ornithine lipid + holo-[ACP] + H(+)</text>
        <dbReference type="Rhea" id="RHEA:20633"/>
        <dbReference type="Rhea" id="RHEA-COMP:9685"/>
        <dbReference type="Rhea" id="RHEA-COMP:9945"/>
        <dbReference type="ChEBI" id="CHEBI:15378"/>
        <dbReference type="ChEBI" id="CHEBI:46911"/>
        <dbReference type="ChEBI" id="CHEBI:64479"/>
        <dbReference type="ChEBI" id="CHEBI:78827"/>
        <dbReference type="ChEBI" id="CHEBI:138482"/>
        <dbReference type="EC" id="2.3.2.30"/>
    </reaction>
    <physiologicalReaction direction="left-to-right" evidence="10">
        <dbReference type="Rhea" id="RHEA:20634"/>
    </physiologicalReaction>
</comment>
<dbReference type="CDD" id="cd07986">
    <property type="entry name" value="LPLAT_ACT14924-like"/>
    <property type="match status" value="1"/>
</dbReference>
<evidence type="ECO:0000313" key="12">
    <source>
        <dbReference type="EMBL" id="AAZ26735.1"/>
    </source>
</evidence>